<feature type="transmembrane region" description="Helical" evidence="6">
    <location>
        <begin position="188"/>
        <end position="211"/>
    </location>
</feature>
<dbReference type="Proteomes" id="UP000738431">
    <property type="component" value="Chromosome"/>
</dbReference>
<sequence length="447" mass="49157">MKREGEFRSRILSGAFWSVIGKIAGNFLGLFSTFALVRLLTPVMLGQYYLSLSVATFIGTICQFGLGRTGLRFIAQYNAVGKELRSARILLDTLVVLLVIEIAFGVVYYFGLSKAVSEMFDEEVLHSFAFGIMVWGGLRGALGATALLFRGYGSFREGVLMDPTGIIKTTIFLLGIGLIWLYGNGVTYPRVLLLTILSLLVPLSISLYKLLKKVHPSAYRYPSQFMMVARVAWSVFLVGLIEFSFRQMDVWIIGYFLDSIEIAKYKTGVVLGDIVFPLMGLLTGVISPFIVESWRLGQKNKLRQLLGVAAFVYTMPCLVLFVVLILWGGEIVETVFGSDYRESASIAVVRSGFQFISSLAGFAVPFLVMIGKQSHVLIVYSIAIIPSAFVLVYGVNWAGIGGAVFAGGLSNSIILIVLSIWTGRLVGVRTFPAITRLSIKSVMKNRI</sequence>
<feature type="transmembrane region" description="Helical" evidence="6">
    <location>
        <begin position="400"/>
        <end position="421"/>
    </location>
</feature>
<feature type="transmembrane region" description="Helical" evidence="6">
    <location>
        <begin position="347"/>
        <end position="370"/>
    </location>
</feature>
<dbReference type="PANTHER" id="PTHR30250:SF11">
    <property type="entry name" value="O-ANTIGEN TRANSPORTER-RELATED"/>
    <property type="match status" value="1"/>
</dbReference>
<keyword evidence="5 6" id="KW-0472">Membrane</keyword>
<evidence type="ECO:0000256" key="4">
    <source>
        <dbReference type="ARBA" id="ARBA00022989"/>
    </source>
</evidence>
<evidence type="ECO:0000313" key="7">
    <source>
        <dbReference type="EMBL" id="WRQ88590.1"/>
    </source>
</evidence>
<dbReference type="EMBL" id="CP139781">
    <property type="protein sequence ID" value="WRQ88590.1"/>
    <property type="molecule type" value="Genomic_DNA"/>
</dbReference>
<proteinExistence type="predicted"/>
<feature type="transmembrane region" description="Helical" evidence="6">
    <location>
        <begin position="12"/>
        <end position="36"/>
    </location>
</feature>
<keyword evidence="2" id="KW-1003">Cell membrane</keyword>
<dbReference type="PANTHER" id="PTHR30250">
    <property type="entry name" value="PST FAMILY PREDICTED COLANIC ACID TRANSPORTER"/>
    <property type="match status" value="1"/>
</dbReference>
<name>A0ABZ1CE78_9BACT</name>
<feature type="transmembrane region" description="Helical" evidence="6">
    <location>
        <begin position="377"/>
        <end position="394"/>
    </location>
</feature>
<organism evidence="7 8">
    <name type="scientific">Actomonas aquatica</name>
    <dbReference type="NCBI Taxonomy" id="2866162"/>
    <lineage>
        <taxon>Bacteria</taxon>
        <taxon>Pseudomonadati</taxon>
        <taxon>Verrucomicrobiota</taxon>
        <taxon>Opitutia</taxon>
        <taxon>Opitutales</taxon>
        <taxon>Opitutaceae</taxon>
        <taxon>Actomonas</taxon>
    </lineage>
</organism>
<feature type="transmembrane region" description="Helical" evidence="6">
    <location>
        <begin position="89"/>
        <end position="110"/>
    </location>
</feature>
<evidence type="ECO:0000256" key="1">
    <source>
        <dbReference type="ARBA" id="ARBA00004651"/>
    </source>
</evidence>
<dbReference type="RefSeq" id="WP_221033300.1">
    <property type="nucleotide sequence ID" value="NZ_CP139781.1"/>
</dbReference>
<keyword evidence="8" id="KW-1185">Reference proteome</keyword>
<feature type="transmembrane region" description="Helical" evidence="6">
    <location>
        <begin position="274"/>
        <end position="294"/>
    </location>
</feature>
<dbReference type="InterPro" id="IPR002797">
    <property type="entry name" value="Polysacc_synth"/>
</dbReference>
<evidence type="ECO:0000256" key="3">
    <source>
        <dbReference type="ARBA" id="ARBA00022692"/>
    </source>
</evidence>
<keyword evidence="3 6" id="KW-0812">Transmembrane</keyword>
<dbReference type="InterPro" id="IPR050833">
    <property type="entry name" value="Poly_Biosynth_Transport"/>
</dbReference>
<evidence type="ECO:0000256" key="6">
    <source>
        <dbReference type="SAM" id="Phobius"/>
    </source>
</evidence>
<evidence type="ECO:0000313" key="8">
    <source>
        <dbReference type="Proteomes" id="UP000738431"/>
    </source>
</evidence>
<reference evidence="7 8" key="1">
    <citation type="submission" date="2023-12" db="EMBL/GenBank/DDBJ databases">
        <title>Description of an unclassified Opitutus bacterium of Verrucomicrobiota.</title>
        <authorList>
            <person name="Zhang D.-F."/>
        </authorList>
    </citation>
    <scope>NUCLEOTIDE SEQUENCE [LARGE SCALE GENOMIC DNA]</scope>
    <source>
        <strain evidence="7 8">WL0086</strain>
    </source>
</reference>
<comment type="subcellular location">
    <subcellularLocation>
        <location evidence="1">Cell membrane</location>
        <topology evidence="1">Multi-pass membrane protein</topology>
    </subcellularLocation>
</comment>
<feature type="transmembrane region" description="Helical" evidence="6">
    <location>
        <begin position="231"/>
        <end position="254"/>
    </location>
</feature>
<evidence type="ECO:0000256" key="2">
    <source>
        <dbReference type="ARBA" id="ARBA00022475"/>
    </source>
</evidence>
<dbReference type="Pfam" id="PF01943">
    <property type="entry name" value="Polysacc_synt"/>
    <property type="match status" value="1"/>
</dbReference>
<gene>
    <name evidence="7" type="ORF">K1X11_004185</name>
</gene>
<accession>A0ABZ1CE78</accession>
<protein>
    <submittedName>
        <fullName evidence="7">Oligosaccharide flippase family protein</fullName>
    </submittedName>
</protein>
<evidence type="ECO:0000256" key="5">
    <source>
        <dbReference type="ARBA" id="ARBA00023136"/>
    </source>
</evidence>
<feature type="transmembrane region" description="Helical" evidence="6">
    <location>
        <begin position="306"/>
        <end position="327"/>
    </location>
</feature>
<feature type="transmembrane region" description="Helical" evidence="6">
    <location>
        <begin position="165"/>
        <end position="182"/>
    </location>
</feature>
<feature type="transmembrane region" description="Helical" evidence="6">
    <location>
        <begin position="130"/>
        <end position="153"/>
    </location>
</feature>
<feature type="transmembrane region" description="Helical" evidence="6">
    <location>
        <begin position="48"/>
        <end position="68"/>
    </location>
</feature>
<keyword evidence="4 6" id="KW-1133">Transmembrane helix</keyword>